<accession>A0A6C0HJJ3</accession>
<proteinExistence type="predicted"/>
<organism evidence="1">
    <name type="scientific">viral metagenome</name>
    <dbReference type="NCBI Taxonomy" id="1070528"/>
    <lineage>
        <taxon>unclassified sequences</taxon>
        <taxon>metagenomes</taxon>
        <taxon>organismal metagenomes</taxon>
    </lineage>
</organism>
<dbReference type="EMBL" id="MN739971">
    <property type="protein sequence ID" value="QHT80540.1"/>
    <property type="molecule type" value="Genomic_DNA"/>
</dbReference>
<dbReference type="AlphaFoldDB" id="A0A6C0HJJ3"/>
<reference evidence="1" key="1">
    <citation type="journal article" date="2020" name="Nature">
        <title>Giant virus diversity and host interactions through global metagenomics.</title>
        <authorList>
            <person name="Schulz F."/>
            <person name="Roux S."/>
            <person name="Paez-Espino D."/>
            <person name="Jungbluth S."/>
            <person name="Walsh D.A."/>
            <person name="Denef V.J."/>
            <person name="McMahon K.D."/>
            <person name="Konstantinidis K.T."/>
            <person name="Eloe-Fadrosh E.A."/>
            <person name="Kyrpides N.C."/>
            <person name="Woyke T."/>
        </authorList>
    </citation>
    <scope>NUCLEOTIDE SEQUENCE</scope>
    <source>
        <strain evidence="1">GVMAG-M-3300023184-120</strain>
    </source>
</reference>
<sequence>MKYFNVHTFFFTVLIFSLLFLVFRGVFDVLLSSVLAREPFATLQYHRIPRTSETEPPLPYGYVIDSSSNYVSRFPLEEIPANGVPGNYAEVTTISGKMMIPNTESAIYAAIEKFNSTAIDGNISYQVPIIVHRDDTDTTLENIDSIMRQTELAFFNNTNRGTLQANLQITWKTTLKNIDNFTGTTETQFFDFIKQADGLDINGTTPHLFFLTKNTSTLPAVFSNVRDTPIIVCTHPVIDQSGLPGDKLRLLTHHLCRALGLKEFEAANASEPNIMNTLSISGYETNQSQNVTLRQKASSILAASTKTDTETDTLASKITGSLAEEALKRQNQYKNSYYDNIQYHDSEASIRAASSSPGEGTGIAYVIDKNGNKIGLGKSSTQPNQLFYTPGSFPFGSASYVPKYDDAVYLSKLTGETTASMLEGTAAMKGGFCTQEAHNKLAIDEKCRATDKNQCASLTCCVLLGGAKCVAGNEQGPTMTGHYSDFTIRDRDYYYYQGKCYGHCPESNPL</sequence>
<name>A0A6C0HJJ3_9ZZZZ</name>
<evidence type="ECO:0000313" key="1">
    <source>
        <dbReference type="EMBL" id="QHT80540.1"/>
    </source>
</evidence>
<protein>
    <submittedName>
        <fullName evidence="1">Uncharacterized protein</fullName>
    </submittedName>
</protein>